<comment type="caution">
    <text evidence="1">The sequence shown here is derived from an EMBL/GenBank/DDBJ whole genome shotgun (WGS) entry which is preliminary data.</text>
</comment>
<evidence type="ECO:0000313" key="4">
    <source>
        <dbReference type="Proteomes" id="UP000190229"/>
    </source>
</evidence>
<evidence type="ECO:0000313" key="2">
    <source>
        <dbReference type="EMBL" id="OPG15342.1"/>
    </source>
</evidence>
<dbReference type="OrthoDB" id="1684603at2"/>
<protein>
    <submittedName>
        <fullName evidence="1">Glutamate decarboxylase</fullName>
    </submittedName>
</protein>
<dbReference type="EMBL" id="MWPS01000038">
    <property type="protein sequence ID" value="OPG15342.1"/>
    <property type="molecule type" value="Genomic_DNA"/>
</dbReference>
<evidence type="ECO:0000313" key="3">
    <source>
        <dbReference type="Proteomes" id="UP000077421"/>
    </source>
</evidence>
<reference evidence="1 3" key="1">
    <citation type="submission" date="2016-02" db="EMBL/GenBank/DDBJ databases">
        <title>Draft genome sequence of Acidibacillus ferrooxidans SLC66.</title>
        <authorList>
            <person name="Oliveira G."/>
            <person name="Nancucheo I."/>
            <person name="Dall'Agnol H."/>
            <person name="Johnson B."/>
            <person name="Oliveira R."/>
            <person name="Nunes G.L."/>
            <person name="Tzotzos G."/>
            <person name="Orellana S.C."/>
            <person name="Salim A.C."/>
            <person name="Araujo F.M."/>
        </authorList>
    </citation>
    <scope>NUCLEOTIDE SEQUENCE [LARGE SCALE GENOMIC DNA]</scope>
    <source>
        <strain evidence="1 3">SLC66</strain>
    </source>
</reference>
<sequence>MWTVIYIAHTLRLAEQIQSRLTTDGFLVKLRAANGMHQQYEILVPETELEDVRDTLREILHSSLLG</sequence>
<dbReference type="STRING" id="1765683.B2M26_12850"/>
<organism evidence="1 3">
    <name type="scientific">Ferroacidibacillus organovorans</name>
    <dbReference type="NCBI Taxonomy" id="1765683"/>
    <lineage>
        <taxon>Bacteria</taxon>
        <taxon>Bacillati</taxon>
        <taxon>Bacillota</taxon>
        <taxon>Bacilli</taxon>
        <taxon>Bacillales</taxon>
        <taxon>Alicyclobacillaceae</taxon>
        <taxon>Ferroacidibacillus</taxon>
    </lineage>
</organism>
<proteinExistence type="predicted"/>
<dbReference type="AlphaFoldDB" id="A0A162UDS0"/>
<dbReference type="EMBL" id="LSUQ01000015">
    <property type="protein sequence ID" value="OAG94132.1"/>
    <property type="molecule type" value="Genomic_DNA"/>
</dbReference>
<accession>A0A162UDS0</accession>
<dbReference type="Proteomes" id="UP000190229">
    <property type="component" value="Unassembled WGS sequence"/>
</dbReference>
<gene>
    <name evidence="1" type="ORF">AYW79_06825</name>
    <name evidence="2" type="ORF">B2M26_12850</name>
</gene>
<reference evidence="2 4" key="2">
    <citation type="submission" date="2017-02" db="EMBL/GenBank/DDBJ databases">
        <title>Draft genome of Acidibacillus ferrooxidans Huett2.</title>
        <authorList>
            <person name="Schopf S."/>
        </authorList>
    </citation>
    <scope>NUCLEOTIDE SEQUENCE [LARGE SCALE GENOMIC DNA]</scope>
    <source>
        <strain evidence="2 4">Huett2</strain>
    </source>
</reference>
<keyword evidence="4" id="KW-1185">Reference proteome</keyword>
<name>A0A162UDS0_9BACL</name>
<dbReference type="RefSeq" id="WP_067563654.1">
    <property type="nucleotide sequence ID" value="NZ_LSUQ01000015.1"/>
</dbReference>
<dbReference type="Proteomes" id="UP000077421">
    <property type="component" value="Unassembled WGS sequence"/>
</dbReference>
<evidence type="ECO:0000313" key="1">
    <source>
        <dbReference type="EMBL" id="OAG94132.1"/>
    </source>
</evidence>